<reference evidence="3" key="2">
    <citation type="journal article" date="2021" name="PeerJ">
        <title>Extensive microbial diversity within the chicken gut microbiome revealed by metagenomics and culture.</title>
        <authorList>
            <person name="Gilroy R."/>
            <person name="Ravi A."/>
            <person name="Getino M."/>
            <person name="Pursley I."/>
            <person name="Horton D.L."/>
            <person name="Alikhan N.F."/>
            <person name="Baker D."/>
            <person name="Gharbi K."/>
            <person name="Hall N."/>
            <person name="Watson M."/>
            <person name="Adriaenssens E.M."/>
            <person name="Foster-Nyarko E."/>
            <person name="Jarju S."/>
            <person name="Secka A."/>
            <person name="Antonio M."/>
            <person name="Oren A."/>
            <person name="Chaudhuri R.R."/>
            <person name="La Ragione R."/>
            <person name="Hildebrand F."/>
            <person name="Pallen M.J."/>
        </authorList>
    </citation>
    <scope>NUCLEOTIDE SEQUENCE</scope>
    <source>
        <strain evidence="3">ChiGjej1B1-2707</strain>
    </source>
</reference>
<evidence type="ECO:0000313" key="3">
    <source>
        <dbReference type="EMBL" id="HIR01661.1"/>
    </source>
</evidence>
<feature type="domain" description="PRC-barrel" evidence="2">
    <location>
        <begin position="6"/>
        <end position="77"/>
    </location>
</feature>
<dbReference type="InterPro" id="IPR011033">
    <property type="entry name" value="PRC_barrel-like_sf"/>
</dbReference>
<feature type="region of interest" description="Disordered" evidence="1">
    <location>
        <begin position="255"/>
        <end position="294"/>
    </location>
</feature>
<evidence type="ECO:0000313" key="4">
    <source>
        <dbReference type="Proteomes" id="UP000824261"/>
    </source>
</evidence>
<evidence type="ECO:0000259" key="2">
    <source>
        <dbReference type="Pfam" id="PF05239"/>
    </source>
</evidence>
<comment type="caution">
    <text evidence="3">The sequence shown here is derived from an EMBL/GenBank/DDBJ whole genome shotgun (WGS) entry which is preliminary data.</text>
</comment>
<dbReference type="Pfam" id="PF05239">
    <property type="entry name" value="PRC"/>
    <property type="match status" value="2"/>
</dbReference>
<accession>A0A9D1A2G8</accession>
<organism evidence="3 4">
    <name type="scientific">Candidatus Aveggerthella stercoripullorum</name>
    <dbReference type="NCBI Taxonomy" id="2840688"/>
    <lineage>
        <taxon>Bacteria</taxon>
        <taxon>Bacillati</taxon>
        <taxon>Actinomycetota</taxon>
        <taxon>Coriobacteriia</taxon>
        <taxon>Eggerthellales</taxon>
        <taxon>Eggerthellaceae</taxon>
        <taxon>Eggerthellaceae incertae sedis</taxon>
        <taxon>Candidatus Aveggerthella</taxon>
    </lineage>
</organism>
<name>A0A9D1A2G8_9ACTN</name>
<dbReference type="Proteomes" id="UP000824261">
    <property type="component" value="Unassembled WGS sequence"/>
</dbReference>
<reference evidence="3" key="1">
    <citation type="submission" date="2020-10" db="EMBL/GenBank/DDBJ databases">
        <authorList>
            <person name="Gilroy R."/>
        </authorList>
    </citation>
    <scope>NUCLEOTIDE SEQUENCE</scope>
    <source>
        <strain evidence="3">ChiGjej1B1-2707</strain>
    </source>
</reference>
<dbReference type="AlphaFoldDB" id="A0A9D1A2G8"/>
<feature type="domain" description="PRC-barrel" evidence="2">
    <location>
        <begin position="102"/>
        <end position="152"/>
    </location>
</feature>
<protein>
    <submittedName>
        <fullName evidence="3">PRC-barrel domain-containing protein</fullName>
    </submittedName>
</protein>
<dbReference type="Gene3D" id="2.30.30.240">
    <property type="entry name" value="PRC-barrel domain"/>
    <property type="match status" value="1"/>
</dbReference>
<evidence type="ECO:0000256" key="1">
    <source>
        <dbReference type="SAM" id="MobiDB-lite"/>
    </source>
</evidence>
<proteinExistence type="predicted"/>
<gene>
    <name evidence="3" type="ORF">IAA69_05295</name>
</gene>
<dbReference type="EMBL" id="DVGB01000061">
    <property type="protein sequence ID" value="HIR01661.1"/>
    <property type="molecule type" value="Genomic_DNA"/>
</dbReference>
<dbReference type="SUPFAM" id="SSF50346">
    <property type="entry name" value="PRC-barrel domain"/>
    <property type="match status" value="1"/>
</dbReference>
<dbReference type="InterPro" id="IPR027275">
    <property type="entry name" value="PRC-brl_dom"/>
</dbReference>
<sequence>MPRTIMTSKDLVGMRVVGGKSGEKHIGKVRHLVFHPHERRVVGFIVKRPDLALMFHRKDLFVALDSFEIEDGRIVVSSESAATDKAACKRLGVDWDSCVLWYGMSIVTESGRTVGTVGTVSFEAMTGRVESVVADRGATSKALLGTVEIPVASIRGFRFGIGERISDLDDQGEYVEEQDALRGAILVSDDVLDMEPEGGIAEMAGHAVGKAKPVAREAVQKAGDAANKGVEALGKRVGETKGAFAGFKEEYQKARHEGDALPAASGSVDTSQSSGAKPVTKAASAKPKQDGGATVAKAIGKQVGKSKGMFAAFKEEYDKARK</sequence>